<comment type="caution">
    <text evidence="10">The sequence shown here is derived from an EMBL/GenBank/DDBJ whole genome shotgun (WGS) entry which is preliminary data.</text>
</comment>
<feature type="domain" description="COG4 transport protein middle alpha-helical bundle" evidence="9">
    <location>
        <begin position="180"/>
        <end position="481"/>
    </location>
</feature>
<accession>A0A9P6AIC4</accession>
<gene>
    <name evidence="10" type="ORF">BS47DRAFT_1378210</name>
</gene>
<dbReference type="Pfam" id="PF08318">
    <property type="entry name" value="COG4_m"/>
    <property type="match status" value="1"/>
</dbReference>
<dbReference type="PANTHER" id="PTHR24016">
    <property type="entry name" value="CONSERVED OLIGOMERIC GOLGI COMPLEX SUBUNIT 4"/>
    <property type="match status" value="1"/>
</dbReference>
<dbReference type="AlphaFoldDB" id="A0A9P6AIC4"/>
<evidence type="ECO:0000259" key="9">
    <source>
        <dbReference type="SMART" id="SM00762"/>
    </source>
</evidence>
<dbReference type="InterPro" id="IPR013167">
    <property type="entry name" value="COG4_M"/>
</dbReference>
<sequence>MTSILHPNQATEGSNEAPKLSARSLKTLPELLSSLSALQSMETALSASLSTLLEAPEPLRSSLARLNSLEPNLDSLRVEADSLSNKVGVTAQTAERVRGKVQALDEEMSRIRQAGERVALVMELKSSLSSLQSAIESRDWESATRHCARAMSIPEHITSGAFAESMVPTANSPLPPAQTLSEGRDALLGIFRSQFHKAAQAHDSAATTRFFKLFPVIGWEKEGLEAYSDFVIDLVRSRPQGSSKTSSPMHYVTAFTSLFESIAMIVSQHQPVVEKYYGNGKMYNVIKRLIEECDRVLSGLLESWEEDRNVMRKVVQDTSNPYFPSLVPAASKKAIVNADIDAADPREIDKLLSELAGMVSRWSLFRRFLYDRLRRVQNYPPHQHSKREQIMLESSKTRTYYLPLETWYLRAIIEKSHRLSTLDTSAQPPQNTTPDDVFYIFKVILSRAISTGSLDAVQATATAASAILERDFAGVIRSKLDDVHTSKANPAGLPKETRQRRRIILLNDLAVSSSHTETLIRSLVSSPLIPQNFLESEVPAARQALTNILSLTGTLRSMLQTGLEQLFNQLLRPKLRQFVTDMYKDVSYNLDQDAYTTAEYNDVVRKRFIRLWTTLLDGFKDVLAPSNFHAFFLLTVEVLSRHWEKHILGLRFSELGAIRFDRDLRAISGYLSSQVEFGDAREKFQRLQQISTLLNLDEEEDPEEFYSGSGIVWRLSANDARTVVGLRV</sequence>
<comment type="similarity">
    <text evidence="2">Belongs to the COG4 family.</text>
</comment>
<organism evidence="10 11">
    <name type="scientific">Hydnum rufescens UP504</name>
    <dbReference type="NCBI Taxonomy" id="1448309"/>
    <lineage>
        <taxon>Eukaryota</taxon>
        <taxon>Fungi</taxon>
        <taxon>Dikarya</taxon>
        <taxon>Basidiomycota</taxon>
        <taxon>Agaricomycotina</taxon>
        <taxon>Agaricomycetes</taxon>
        <taxon>Cantharellales</taxon>
        <taxon>Hydnaceae</taxon>
        <taxon>Hydnum</taxon>
    </lineage>
</organism>
<keyword evidence="7" id="KW-0472">Membrane</keyword>
<evidence type="ECO:0000256" key="6">
    <source>
        <dbReference type="ARBA" id="ARBA00023034"/>
    </source>
</evidence>
<keyword evidence="6" id="KW-0333">Golgi apparatus</keyword>
<reference evidence="10" key="1">
    <citation type="journal article" date="2020" name="Nat. Commun.">
        <title>Large-scale genome sequencing of mycorrhizal fungi provides insights into the early evolution of symbiotic traits.</title>
        <authorList>
            <person name="Miyauchi S."/>
            <person name="Kiss E."/>
            <person name="Kuo A."/>
            <person name="Drula E."/>
            <person name="Kohler A."/>
            <person name="Sanchez-Garcia M."/>
            <person name="Morin E."/>
            <person name="Andreopoulos B."/>
            <person name="Barry K.W."/>
            <person name="Bonito G."/>
            <person name="Buee M."/>
            <person name="Carver A."/>
            <person name="Chen C."/>
            <person name="Cichocki N."/>
            <person name="Clum A."/>
            <person name="Culley D."/>
            <person name="Crous P.W."/>
            <person name="Fauchery L."/>
            <person name="Girlanda M."/>
            <person name="Hayes R.D."/>
            <person name="Keri Z."/>
            <person name="LaButti K."/>
            <person name="Lipzen A."/>
            <person name="Lombard V."/>
            <person name="Magnuson J."/>
            <person name="Maillard F."/>
            <person name="Murat C."/>
            <person name="Nolan M."/>
            <person name="Ohm R.A."/>
            <person name="Pangilinan J."/>
            <person name="Pereira M.F."/>
            <person name="Perotto S."/>
            <person name="Peter M."/>
            <person name="Pfister S."/>
            <person name="Riley R."/>
            <person name="Sitrit Y."/>
            <person name="Stielow J.B."/>
            <person name="Szollosi G."/>
            <person name="Zifcakova L."/>
            <person name="Stursova M."/>
            <person name="Spatafora J.W."/>
            <person name="Tedersoo L."/>
            <person name="Vaario L.M."/>
            <person name="Yamada A."/>
            <person name="Yan M."/>
            <person name="Wang P."/>
            <person name="Xu J."/>
            <person name="Bruns T."/>
            <person name="Baldrian P."/>
            <person name="Vilgalys R."/>
            <person name="Dunand C."/>
            <person name="Henrissat B."/>
            <person name="Grigoriev I.V."/>
            <person name="Hibbett D."/>
            <person name="Nagy L.G."/>
            <person name="Martin F.M."/>
        </authorList>
    </citation>
    <scope>NUCLEOTIDE SEQUENCE</scope>
    <source>
        <strain evidence="10">UP504</strain>
    </source>
</reference>
<evidence type="ECO:0000256" key="1">
    <source>
        <dbReference type="ARBA" id="ARBA00004395"/>
    </source>
</evidence>
<comment type="subcellular location">
    <subcellularLocation>
        <location evidence="1">Golgi apparatus membrane</location>
        <topology evidence="1">Peripheral membrane protein</topology>
    </subcellularLocation>
</comment>
<evidence type="ECO:0000256" key="5">
    <source>
        <dbReference type="ARBA" id="ARBA00022927"/>
    </source>
</evidence>
<dbReference type="Pfam" id="PF20663">
    <property type="entry name" value="COG4_N"/>
    <property type="match status" value="1"/>
</dbReference>
<keyword evidence="11" id="KW-1185">Reference proteome</keyword>
<dbReference type="GO" id="GO:0000139">
    <property type="term" value="C:Golgi membrane"/>
    <property type="evidence" value="ECO:0007669"/>
    <property type="project" value="UniProtKB-SubCell"/>
</dbReference>
<dbReference type="SMART" id="SM00762">
    <property type="entry name" value="Cog4"/>
    <property type="match status" value="1"/>
</dbReference>
<dbReference type="Proteomes" id="UP000886523">
    <property type="component" value="Unassembled WGS sequence"/>
</dbReference>
<dbReference type="InterPro" id="IPR048680">
    <property type="entry name" value="COG4_N"/>
</dbReference>
<dbReference type="PANTHER" id="PTHR24016:SF0">
    <property type="entry name" value="CONSERVED OLIGOMERIC GOLGI COMPLEX SUBUNIT 4"/>
    <property type="match status" value="1"/>
</dbReference>
<protein>
    <recommendedName>
        <fullName evidence="3">Conserved oligomeric Golgi complex subunit 4</fullName>
    </recommendedName>
    <alternativeName>
        <fullName evidence="8">Component of oligomeric Golgi complex 4</fullName>
    </alternativeName>
</protein>
<dbReference type="Pfam" id="PF20662">
    <property type="entry name" value="COG4_C"/>
    <property type="match status" value="1"/>
</dbReference>
<evidence type="ECO:0000313" key="10">
    <source>
        <dbReference type="EMBL" id="KAF9505845.1"/>
    </source>
</evidence>
<name>A0A9P6AIC4_9AGAM</name>
<dbReference type="OrthoDB" id="47059at2759"/>
<evidence type="ECO:0000256" key="2">
    <source>
        <dbReference type="ARBA" id="ARBA00009215"/>
    </source>
</evidence>
<evidence type="ECO:0000256" key="8">
    <source>
        <dbReference type="ARBA" id="ARBA00031340"/>
    </source>
</evidence>
<dbReference type="InterPro" id="IPR048682">
    <property type="entry name" value="COG4"/>
</dbReference>
<proteinExistence type="inferred from homology"/>
<evidence type="ECO:0000313" key="11">
    <source>
        <dbReference type="Proteomes" id="UP000886523"/>
    </source>
</evidence>
<keyword evidence="4" id="KW-0813">Transport</keyword>
<evidence type="ECO:0000256" key="7">
    <source>
        <dbReference type="ARBA" id="ARBA00023136"/>
    </source>
</evidence>
<evidence type="ECO:0000256" key="4">
    <source>
        <dbReference type="ARBA" id="ARBA00022448"/>
    </source>
</evidence>
<dbReference type="Gene3D" id="1.20.58.1970">
    <property type="match status" value="1"/>
</dbReference>
<dbReference type="InterPro" id="IPR048684">
    <property type="entry name" value="COG4_C"/>
</dbReference>
<evidence type="ECO:0000256" key="3">
    <source>
        <dbReference type="ARBA" id="ARBA00020975"/>
    </source>
</evidence>
<dbReference type="GO" id="GO:0015031">
    <property type="term" value="P:protein transport"/>
    <property type="evidence" value="ECO:0007669"/>
    <property type="project" value="UniProtKB-KW"/>
</dbReference>
<dbReference type="EMBL" id="MU129134">
    <property type="protein sequence ID" value="KAF9505845.1"/>
    <property type="molecule type" value="Genomic_DNA"/>
</dbReference>
<keyword evidence="5" id="KW-0653">Protein transport</keyword>